<reference evidence="1" key="1">
    <citation type="submission" date="2022-02" db="EMBL/GenBank/DDBJ databases">
        <title>Plant Genome Project.</title>
        <authorList>
            <person name="Zhang R.-G."/>
        </authorList>
    </citation>
    <scope>NUCLEOTIDE SEQUENCE</scope>
    <source>
        <strain evidence="1">AT1</strain>
    </source>
</reference>
<sequence length="326" mass="34116">MGLLRLLQKYTWVPNSITEEDAGIPKEKFDEPVDKDETAVVVVEEEIAEVAGKVKGEDEVELEEDDPKKLGKEGAVEAEVEDPSNKEEDKVALDVPAPNKLEEASGEAAVVPVEADPNKFGPVAAELFATEDPNKGTVGVETGPEVVDPKSGVVLVVERGLGVEGANKFGAVLEDPKAVDTEAGAQVPNKFGVIEGPKADVLGVEKGVGVEVLVPNKFDVVEERKTDAPVFETELGVVADPNNFGVVGNRLEFPNGDEAAPAPKKGVEEAAEEPNPNGAGAVVEAGGLDEPEPKGGAAVPKREGAGEEEAGFGEGLREEEKEEVGF</sequence>
<dbReference type="Proteomes" id="UP001062846">
    <property type="component" value="Chromosome 7"/>
</dbReference>
<gene>
    <name evidence="1" type="ORF">RHMOL_Rhmol07G0038800</name>
</gene>
<accession>A0ACC0MX03</accession>
<proteinExistence type="predicted"/>
<organism evidence="1 2">
    <name type="scientific">Rhododendron molle</name>
    <name type="common">Chinese azalea</name>
    <name type="synonym">Azalea mollis</name>
    <dbReference type="NCBI Taxonomy" id="49168"/>
    <lineage>
        <taxon>Eukaryota</taxon>
        <taxon>Viridiplantae</taxon>
        <taxon>Streptophyta</taxon>
        <taxon>Embryophyta</taxon>
        <taxon>Tracheophyta</taxon>
        <taxon>Spermatophyta</taxon>
        <taxon>Magnoliopsida</taxon>
        <taxon>eudicotyledons</taxon>
        <taxon>Gunneridae</taxon>
        <taxon>Pentapetalae</taxon>
        <taxon>asterids</taxon>
        <taxon>Ericales</taxon>
        <taxon>Ericaceae</taxon>
        <taxon>Ericoideae</taxon>
        <taxon>Rhodoreae</taxon>
        <taxon>Rhododendron</taxon>
    </lineage>
</organism>
<protein>
    <submittedName>
        <fullName evidence="1">Uncharacterized protein</fullName>
    </submittedName>
</protein>
<keyword evidence="2" id="KW-1185">Reference proteome</keyword>
<comment type="caution">
    <text evidence="1">The sequence shown here is derived from an EMBL/GenBank/DDBJ whole genome shotgun (WGS) entry which is preliminary data.</text>
</comment>
<name>A0ACC0MX03_RHOML</name>
<dbReference type="EMBL" id="CM046394">
    <property type="protein sequence ID" value="KAI8545429.1"/>
    <property type="molecule type" value="Genomic_DNA"/>
</dbReference>
<evidence type="ECO:0000313" key="2">
    <source>
        <dbReference type="Proteomes" id="UP001062846"/>
    </source>
</evidence>
<evidence type="ECO:0000313" key="1">
    <source>
        <dbReference type="EMBL" id="KAI8545429.1"/>
    </source>
</evidence>